<proteinExistence type="inferred from homology"/>
<feature type="transmembrane region" description="Helical" evidence="10">
    <location>
        <begin position="83"/>
        <end position="102"/>
    </location>
</feature>
<keyword evidence="4 10" id="KW-0812">Transmembrane</keyword>
<gene>
    <name evidence="11" type="ORF">HKBW3S34_00122</name>
</gene>
<evidence type="ECO:0000256" key="8">
    <source>
        <dbReference type="ARBA" id="ARBA00023136"/>
    </source>
</evidence>
<keyword evidence="6 10" id="KW-1133">Transmembrane helix</keyword>
<dbReference type="AlphaFoldDB" id="A0A6V8PA41"/>
<evidence type="ECO:0000313" key="12">
    <source>
        <dbReference type="Proteomes" id="UP000588083"/>
    </source>
</evidence>
<dbReference type="Pfam" id="PF03840">
    <property type="entry name" value="SecG"/>
    <property type="match status" value="1"/>
</dbReference>
<accession>A0A6V8PA41</accession>
<evidence type="ECO:0000313" key="11">
    <source>
        <dbReference type="EMBL" id="GFP29203.1"/>
    </source>
</evidence>
<protein>
    <recommendedName>
        <fullName evidence="10">Protein-export membrane protein SecG</fullName>
    </recommendedName>
</protein>
<dbReference type="Proteomes" id="UP000588083">
    <property type="component" value="Unassembled WGS sequence"/>
</dbReference>
<feature type="transmembrane region" description="Helical" evidence="10">
    <location>
        <begin position="29"/>
        <end position="52"/>
    </location>
</feature>
<name>A0A6V8PA41_9ACTN</name>
<evidence type="ECO:0000256" key="4">
    <source>
        <dbReference type="ARBA" id="ARBA00022692"/>
    </source>
</evidence>
<evidence type="ECO:0000256" key="2">
    <source>
        <dbReference type="ARBA" id="ARBA00008445"/>
    </source>
</evidence>
<comment type="function">
    <text evidence="9 10">Involved in protein export. Participates in an early event of protein translocation.</text>
</comment>
<evidence type="ECO:0000256" key="10">
    <source>
        <dbReference type="RuleBase" id="RU365087"/>
    </source>
</evidence>
<evidence type="ECO:0000256" key="6">
    <source>
        <dbReference type="ARBA" id="ARBA00022989"/>
    </source>
</evidence>
<keyword evidence="8 10" id="KW-0472">Membrane</keyword>
<reference evidence="11 12" key="1">
    <citation type="journal article" date="2020" name="Front. Microbiol.">
        <title>Single-cell genomics of novel Actinobacteria with the Wood-Ljungdahl pathway discovered in a serpentinizing system.</title>
        <authorList>
            <person name="Merino N."/>
            <person name="Kawai M."/>
            <person name="Boyd E.S."/>
            <person name="Colman D.R."/>
            <person name="McGlynn S.E."/>
            <person name="Nealson K.H."/>
            <person name="Kurokawa K."/>
            <person name="Hongoh Y."/>
        </authorList>
    </citation>
    <scope>NUCLEOTIDE SEQUENCE [LARGE SCALE GENOMIC DNA]</scope>
    <source>
        <strain evidence="11 12">S34</strain>
    </source>
</reference>
<comment type="caution">
    <text evidence="11">The sequence shown here is derived from an EMBL/GenBank/DDBJ whole genome shotgun (WGS) entry which is preliminary data.</text>
</comment>
<comment type="similarity">
    <text evidence="2 10">Belongs to the SecG family.</text>
</comment>
<dbReference type="GO" id="GO:0005886">
    <property type="term" value="C:plasma membrane"/>
    <property type="evidence" value="ECO:0007669"/>
    <property type="project" value="UniProtKB-SubCell"/>
</dbReference>
<dbReference type="NCBIfam" id="TIGR00810">
    <property type="entry name" value="secG"/>
    <property type="match status" value="1"/>
</dbReference>
<evidence type="ECO:0000256" key="9">
    <source>
        <dbReference type="ARBA" id="ARBA00025182"/>
    </source>
</evidence>
<comment type="subcellular location">
    <subcellularLocation>
        <location evidence="10">Cell membrane</location>
        <topology evidence="10">Multi-pass membrane protein</topology>
    </subcellularLocation>
    <subcellularLocation>
        <location evidence="1">Membrane</location>
        <topology evidence="1">Multi-pass membrane protein</topology>
    </subcellularLocation>
</comment>
<organism evidence="11 12">
    <name type="scientific">Candidatus Hakubella thermalkaliphila</name>
    <dbReference type="NCBI Taxonomy" id="2754717"/>
    <lineage>
        <taxon>Bacteria</taxon>
        <taxon>Bacillati</taxon>
        <taxon>Actinomycetota</taxon>
        <taxon>Actinomycetota incertae sedis</taxon>
        <taxon>Candidatus Hakubellales</taxon>
        <taxon>Candidatus Hakubellaceae</taxon>
        <taxon>Candidatus Hakubella</taxon>
    </lineage>
</organism>
<keyword evidence="7 10" id="KW-0811">Translocation</keyword>
<dbReference type="InterPro" id="IPR004692">
    <property type="entry name" value="SecG"/>
</dbReference>
<dbReference type="PRINTS" id="PR01651">
    <property type="entry name" value="SECGEXPORT"/>
</dbReference>
<dbReference type="GO" id="GO:0009306">
    <property type="term" value="P:protein secretion"/>
    <property type="evidence" value="ECO:0007669"/>
    <property type="project" value="UniProtKB-UniRule"/>
</dbReference>
<evidence type="ECO:0000256" key="3">
    <source>
        <dbReference type="ARBA" id="ARBA00022448"/>
    </source>
</evidence>
<sequence>MRLLFLLPSTSKSATLRNILKKGVHEMNSWYIIALYVIHTIVSLALIFFILLHSGRGGGLSEAFGSVVSSFASSGIVEKNLNRITIALSIVFGITTLVLVILL</sequence>
<dbReference type="EMBL" id="BLRZ01000003">
    <property type="protein sequence ID" value="GFP29203.1"/>
    <property type="molecule type" value="Genomic_DNA"/>
</dbReference>
<evidence type="ECO:0000256" key="7">
    <source>
        <dbReference type="ARBA" id="ARBA00023010"/>
    </source>
</evidence>
<keyword evidence="5 10" id="KW-0653">Protein transport</keyword>
<evidence type="ECO:0000256" key="5">
    <source>
        <dbReference type="ARBA" id="ARBA00022927"/>
    </source>
</evidence>
<keyword evidence="12" id="KW-1185">Reference proteome</keyword>
<dbReference type="GO" id="GO:0015450">
    <property type="term" value="F:protein-transporting ATPase activity"/>
    <property type="evidence" value="ECO:0007669"/>
    <property type="project" value="UniProtKB-UniRule"/>
</dbReference>
<keyword evidence="3 10" id="KW-0813">Transport</keyword>
<keyword evidence="10" id="KW-1003">Cell membrane</keyword>
<evidence type="ECO:0000256" key="1">
    <source>
        <dbReference type="ARBA" id="ARBA00004141"/>
    </source>
</evidence>